<evidence type="ECO:0000313" key="11">
    <source>
        <dbReference type="EMBL" id="RFC66344.1"/>
    </source>
</evidence>
<evidence type="ECO:0000313" key="12">
    <source>
        <dbReference type="Proteomes" id="UP000264310"/>
    </source>
</evidence>
<accession>A0A371XBD0</accession>
<keyword evidence="6 9" id="KW-1133">Transmembrane helix</keyword>
<organism evidence="11 12">
    <name type="scientific">Fulvimarina endophytica</name>
    <dbReference type="NCBI Taxonomy" id="2293836"/>
    <lineage>
        <taxon>Bacteria</taxon>
        <taxon>Pseudomonadati</taxon>
        <taxon>Pseudomonadota</taxon>
        <taxon>Alphaproteobacteria</taxon>
        <taxon>Hyphomicrobiales</taxon>
        <taxon>Aurantimonadaceae</taxon>
        <taxon>Fulvimarina</taxon>
    </lineage>
</organism>
<dbReference type="PANTHER" id="PTHR22888:SF18">
    <property type="entry name" value="CYTOCHROME BO(3) UBIQUINOL OXIDASE SUBUNIT 2"/>
    <property type="match status" value="1"/>
</dbReference>
<comment type="caution">
    <text evidence="11">The sequence shown here is derived from an EMBL/GenBank/DDBJ whole genome shotgun (WGS) entry which is preliminary data.</text>
</comment>
<evidence type="ECO:0000256" key="9">
    <source>
        <dbReference type="SAM" id="Phobius"/>
    </source>
</evidence>
<dbReference type="SUPFAM" id="SSF49503">
    <property type="entry name" value="Cupredoxins"/>
    <property type="match status" value="1"/>
</dbReference>
<comment type="similarity">
    <text evidence="2">Belongs to the cytochrome c oxidase subunit 2 family.</text>
</comment>
<keyword evidence="4 9" id="KW-0812">Transmembrane</keyword>
<dbReference type="Gene3D" id="2.60.40.420">
    <property type="entry name" value="Cupredoxins - blue copper proteins"/>
    <property type="match status" value="1"/>
</dbReference>
<keyword evidence="5" id="KW-0249">Electron transport</keyword>
<dbReference type="InterPro" id="IPR008972">
    <property type="entry name" value="Cupredoxin"/>
</dbReference>
<sequence length="355" mass="38053">MGLRVRTSHGFDKPMALAILAVLSALSLALLVPSPALAASLLDPIGPVLEAQSWHLIRVTLIGLFVVVPPLLLTAFVIWRYRLGGRSSSYWPTWEFNGFYETAIWTGPVIVVGFLGVWLVSSTLDLDPYAPLPGGDPLRIDLIGLDDKWLAIYPDERVAALDEIAIPVDRPVSFRITSDTVMQSFLAEGFAGQIYLMPGMVTELNLAASEPGEGRAIQTQYNGAGFANQRVPMQAMTEGDFDAWVTGASGDPLTARTYPRLISSAVGVREFEVVKAALMPLDDPCLFDRVVARYHQNKPISITEQPGSALYEPDAASLPDGACDALVPEGSGPHGTAMGGMNHGAHAGEPKNGSE</sequence>
<feature type="domain" description="Cytochrome oxidase subunit II copper A binding" evidence="10">
    <location>
        <begin position="135"/>
        <end position="247"/>
    </location>
</feature>
<evidence type="ECO:0000256" key="3">
    <source>
        <dbReference type="ARBA" id="ARBA00022448"/>
    </source>
</evidence>
<dbReference type="GO" id="GO:0005507">
    <property type="term" value="F:copper ion binding"/>
    <property type="evidence" value="ECO:0007669"/>
    <property type="project" value="InterPro"/>
</dbReference>
<dbReference type="AlphaFoldDB" id="A0A371XBD0"/>
<feature type="transmembrane region" description="Helical" evidence="9">
    <location>
        <begin position="54"/>
        <end position="79"/>
    </location>
</feature>
<feature type="transmembrane region" description="Helical" evidence="9">
    <location>
        <begin position="99"/>
        <end position="120"/>
    </location>
</feature>
<feature type="compositionally biased region" description="Basic and acidic residues" evidence="8">
    <location>
        <begin position="346"/>
        <end position="355"/>
    </location>
</feature>
<evidence type="ECO:0000256" key="8">
    <source>
        <dbReference type="SAM" id="MobiDB-lite"/>
    </source>
</evidence>
<keyword evidence="12" id="KW-1185">Reference proteome</keyword>
<evidence type="ECO:0000256" key="2">
    <source>
        <dbReference type="ARBA" id="ARBA00007866"/>
    </source>
</evidence>
<dbReference type="PANTHER" id="PTHR22888">
    <property type="entry name" value="CYTOCHROME C OXIDASE, SUBUNIT II"/>
    <property type="match status" value="1"/>
</dbReference>
<dbReference type="GO" id="GO:0016020">
    <property type="term" value="C:membrane"/>
    <property type="evidence" value="ECO:0007669"/>
    <property type="project" value="UniProtKB-SubCell"/>
</dbReference>
<dbReference type="GO" id="GO:0004129">
    <property type="term" value="F:cytochrome-c oxidase activity"/>
    <property type="evidence" value="ECO:0007669"/>
    <property type="project" value="InterPro"/>
</dbReference>
<dbReference type="InterPro" id="IPR045187">
    <property type="entry name" value="CcO_II"/>
</dbReference>
<dbReference type="Gene3D" id="1.10.287.90">
    <property type="match status" value="1"/>
</dbReference>
<dbReference type="Proteomes" id="UP000264310">
    <property type="component" value="Unassembled WGS sequence"/>
</dbReference>
<evidence type="ECO:0000256" key="7">
    <source>
        <dbReference type="ARBA" id="ARBA00023136"/>
    </source>
</evidence>
<keyword evidence="3" id="KW-0813">Transport</keyword>
<protein>
    <submittedName>
        <fullName evidence="11">Cytochrome ubiquinol oxidase subunit II</fullName>
    </submittedName>
</protein>
<dbReference type="GO" id="GO:0042773">
    <property type="term" value="P:ATP synthesis coupled electron transport"/>
    <property type="evidence" value="ECO:0007669"/>
    <property type="project" value="TreeGrafter"/>
</dbReference>
<evidence type="ECO:0000256" key="5">
    <source>
        <dbReference type="ARBA" id="ARBA00022982"/>
    </source>
</evidence>
<dbReference type="SUPFAM" id="SSF81464">
    <property type="entry name" value="Cytochrome c oxidase subunit II-like, transmembrane region"/>
    <property type="match status" value="1"/>
</dbReference>
<comment type="subcellular location">
    <subcellularLocation>
        <location evidence="1">Membrane</location>
        <topology evidence="1">Multi-pass membrane protein</topology>
    </subcellularLocation>
</comment>
<feature type="region of interest" description="Disordered" evidence="8">
    <location>
        <begin position="321"/>
        <end position="355"/>
    </location>
</feature>
<evidence type="ECO:0000256" key="4">
    <source>
        <dbReference type="ARBA" id="ARBA00022692"/>
    </source>
</evidence>
<evidence type="ECO:0000256" key="1">
    <source>
        <dbReference type="ARBA" id="ARBA00004141"/>
    </source>
</evidence>
<gene>
    <name evidence="11" type="ORF">DYI37_02525</name>
</gene>
<dbReference type="EMBL" id="QURL01000001">
    <property type="protein sequence ID" value="RFC66344.1"/>
    <property type="molecule type" value="Genomic_DNA"/>
</dbReference>
<dbReference type="InterPro" id="IPR036257">
    <property type="entry name" value="Cyt_c_oxidase_su2_TM_sf"/>
</dbReference>
<dbReference type="PROSITE" id="PS50857">
    <property type="entry name" value="COX2_CUA"/>
    <property type="match status" value="1"/>
</dbReference>
<name>A0A371XBD0_9HYPH</name>
<dbReference type="InterPro" id="IPR002429">
    <property type="entry name" value="CcO_II-like_C"/>
</dbReference>
<keyword evidence="7 9" id="KW-0472">Membrane</keyword>
<evidence type="ECO:0000256" key="6">
    <source>
        <dbReference type="ARBA" id="ARBA00022989"/>
    </source>
</evidence>
<evidence type="ECO:0000259" key="10">
    <source>
        <dbReference type="PROSITE" id="PS50857"/>
    </source>
</evidence>
<reference evidence="11 12" key="1">
    <citation type="submission" date="2018-08" db="EMBL/GenBank/DDBJ databases">
        <title>Fulvimarina sp. 85, whole genome shotgun sequence.</title>
        <authorList>
            <person name="Tuo L."/>
        </authorList>
    </citation>
    <scope>NUCLEOTIDE SEQUENCE [LARGE SCALE GENOMIC DNA]</scope>
    <source>
        <strain evidence="11 12">85</strain>
    </source>
</reference>
<proteinExistence type="inferred from homology"/>